<dbReference type="EMBL" id="VVIM01000001">
    <property type="protein sequence ID" value="KAB0803284.1"/>
    <property type="molecule type" value="Genomic_DNA"/>
</dbReference>
<dbReference type="AlphaFoldDB" id="A0A1Y1N594"/>
<dbReference type="InterPro" id="IPR027470">
    <property type="entry name" value="Cation_efflux_CTD"/>
</dbReference>
<dbReference type="InterPro" id="IPR002524">
    <property type="entry name" value="Cation_efflux"/>
</dbReference>
<dbReference type="SUPFAM" id="SSF160240">
    <property type="entry name" value="Cation efflux protein cytoplasmic domain-like"/>
    <property type="match status" value="1"/>
</dbReference>
<dbReference type="SUPFAM" id="SSF161111">
    <property type="entry name" value="Cation efflux protein transmembrane domain-like"/>
    <property type="match status" value="1"/>
</dbReference>
<evidence type="ECO:0000313" key="16">
    <source>
        <dbReference type="EMBL" id="JAV93072.1"/>
    </source>
</evidence>
<evidence type="ECO:0008006" key="19">
    <source>
        <dbReference type="Google" id="ProtNLM"/>
    </source>
</evidence>
<dbReference type="Pfam" id="PF01545">
    <property type="entry name" value="Cation_efflux"/>
    <property type="match status" value="1"/>
</dbReference>
<keyword evidence="7" id="KW-0864">Zinc transport</keyword>
<keyword evidence="10 13" id="KW-0472">Membrane</keyword>
<dbReference type="GO" id="GO:0046872">
    <property type="term" value="F:metal ion binding"/>
    <property type="evidence" value="ECO:0007669"/>
    <property type="project" value="UniProtKB-KW"/>
</dbReference>
<keyword evidence="4 13" id="KW-0812">Transmembrane</keyword>
<dbReference type="GO" id="GO:0010043">
    <property type="term" value="P:response to zinc ion"/>
    <property type="evidence" value="ECO:0007669"/>
    <property type="project" value="TreeGrafter"/>
</dbReference>
<proteinExistence type="inferred from homology"/>
<dbReference type="InterPro" id="IPR027469">
    <property type="entry name" value="Cation_efflux_TMD_sf"/>
</dbReference>
<evidence type="ECO:0000256" key="1">
    <source>
        <dbReference type="ARBA" id="ARBA00004638"/>
    </source>
</evidence>
<keyword evidence="6" id="KW-0862">Zinc</keyword>
<comment type="similarity">
    <text evidence="2">Belongs to the cation diffusion facilitator (CDF) transporter (TC 2.A.4) family. SLC30A subfamily.</text>
</comment>
<evidence type="ECO:0000256" key="11">
    <source>
        <dbReference type="ARBA" id="ARBA00023329"/>
    </source>
</evidence>
<evidence type="ECO:0000256" key="3">
    <source>
        <dbReference type="ARBA" id="ARBA00022448"/>
    </source>
</evidence>
<dbReference type="Gene3D" id="1.20.1510.10">
    <property type="entry name" value="Cation efflux protein transmembrane domain"/>
    <property type="match status" value="1"/>
</dbReference>
<keyword evidence="5" id="KW-0479">Metal-binding</keyword>
<feature type="transmembrane region" description="Helical" evidence="13">
    <location>
        <begin position="166"/>
        <end position="189"/>
    </location>
</feature>
<evidence type="ECO:0000256" key="13">
    <source>
        <dbReference type="SAM" id="Phobius"/>
    </source>
</evidence>
<dbReference type="EMBL" id="GEZM01012241">
    <property type="protein sequence ID" value="JAV93072.1"/>
    <property type="molecule type" value="Transcribed_RNA"/>
</dbReference>
<feature type="transmembrane region" description="Helical" evidence="13">
    <location>
        <begin position="271"/>
        <end position="291"/>
    </location>
</feature>
<feature type="domain" description="Cation efflux protein transmembrane" evidence="14">
    <location>
        <begin position="97"/>
        <end position="302"/>
    </location>
</feature>
<keyword evidence="18" id="KW-1185">Reference proteome</keyword>
<evidence type="ECO:0000256" key="7">
    <source>
        <dbReference type="ARBA" id="ARBA00022906"/>
    </source>
</evidence>
<feature type="transmembrane region" description="Helical" evidence="13">
    <location>
        <begin position="129"/>
        <end position="146"/>
    </location>
</feature>
<keyword evidence="3" id="KW-0813">Transport</keyword>
<dbReference type="Proteomes" id="UP000327044">
    <property type="component" value="Unassembled WGS sequence"/>
</dbReference>
<evidence type="ECO:0000256" key="8">
    <source>
        <dbReference type="ARBA" id="ARBA00022989"/>
    </source>
</evidence>
<evidence type="ECO:0000313" key="18">
    <source>
        <dbReference type="Proteomes" id="UP000327044"/>
    </source>
</evidence>
<feature type="transmembrane region" description="Helical" evidence="13">
    <location>
        <begin position="96"/>
        <end position="117"/>
    </location>
</feature>
<reference evidence="17 18" key="2">
    <citation type="journal article" date="2018" name="Elife">
        <title>Firefly genomes illuminate parallel origins of bioluminescence in beetles.</title>
        <authorList>
            <person name="Fallon T.R."/>
            <person name="Lower S.E."/>
            <person name="Chang C.H."/>
            <person name="Bessho-Uehara M."/>
            <person name="Martin G.J."/>
            <person name="Bewick A.J."/>
            <person name="Behringer M."/>
            <person name="Debat H.J."/>
            <person name="Wong I."/>
            <person name="Day J.C."/>
            <person name="Suvorov A."/>
            <person name="Silva C.J."/>
            <person name="Stanger-Hall K.F."/>
            <person name="Hall D.W."/>
            <person name="Schmitz R.J."/>
            <person name="Nelson D.R."/>
            <person name="Lewis S.M."/>
            <person name="Shigenobu S."/>
            <person name="Bybee S.M."/>
            <person name="Larracuente A.M."/>
            <person name="Oba Y."/>
            <person name="Weng J.K."/>
        </authorList>
    </citation>
    <scope>NUCLEOTIDE SEQUENCE [LARGE SCALE GENOMIC DNA]</scope>
    <source>
        <strain evidence="17">1611_PpyrPB1</strain>
        <tissue evidence="17">Whole body</tissue>
    </source>
</reference>
<dbReference type="NCBIfam" id="TIGR01297">
    <property type="entry name" value="CDF"/>
    <property type="match status" value="1"/>
</dbReference>
<reference evidence="17" key="3">
    <citation type="submission" date="2019-08" db="EMBL/GenBank/DDBJ databases">
        <authorList>
            <consortium name="Photinus pyralis genome working group"/>
            <person name="Fallon T.R."/>
            <person name="Sander Lower S.E."/>
            <person name="Weng J.-K."/>
        </authorList>
    </citation>
    <scope>NUCLEOTIDE SEQUENCE</scope>
    <source>
        <strain evidence="17">1611_PpyrPB1</strain>
        <tissue evidence="17">Whole body</tissue>
    </source>
</reference>
<dbReference type="GO" id="GO:0005886">
    <property type="term" value="C:plasma membrane"/>
    <property type="evidence" value="ECO:0007669"/>
    <property type="project" value="TreeGrafter"/>
</dbReference>
<comment type="subcellular location">
    <subcellularLocation>
        <location evidence="1">Cytoplasmic vesicle</location>
        <location evidence="1">Secretory vesicle membrane</location>
        <topology evidence="1">Multi-pass membrane protein</topology>
    </subcellularLocation>
</comment>
<accession>A0A1Y1N594</accession>
<evidence type="ECO:0000259" key="14">
    <source>
        <dbReference type="Pfam" id="PF01545"/>
    </source>
</evidence>
<evidence type="ECO:0000256" key="4">
    <source>
        <dbReference type="ARBA" id="ARBA00022692"/>
    </source>
</evidence>
<dbReference type="FunFam" id="1.20.1510.10:FF:000002">
    <property type="entry name" value="zinc transporter 3 isoform X1"/>
    <property type="match status" value="1"/>
</dbReference>
<dbReference type="InterPro" id="IPR036837">
    <property type="entry name" value="Cation_efflux_CTD_sf"/>
</dbReference>
<dbReference type="PANTHER" id="PTHR11562">
    <property type="entry name" value="CATION EFFLUX PROTEIN/ ZINC TRANSPORTER"/>
    <property type="match status" value="1"/>
</dbReference>
<evidence type="ECO:0000256" key="5">
    <source>
        <dbReference type="ARBA" id="ARBA00022723"/>
    </source>
</evidence>
<evidence type="ECO:0000256" key="9">
    <source>
        <dbReference type="ARBA" id="ARBA00023065"/>
    </source>
</evidence>
<evidence type="ECO:0000256" key="6">
    <source>
        <dbReference type="ARBA" id="ARBA00022833"/>
    </source>
</evidence>
<keyword evidence="8 13" id="KW-1133">Transmembrane helix</keyword>
<dbReference type="InParanoid" id="A0A1Y1N594"/>
<dbReference type="OrthoDB" id="9944568at2759"/>
<dbReference type="InterPro" id="IPR058533">
    <property type="entry name" value="Cation_efflux_TM"/>
</dbReference>
<dbReference type="Pfam" id="PF16916">
    <property type="entry name" value="ZT_dimer"/>
    <property type="match status" value="1"/>
</dbReference>
<feature type="domain" description="Cation efflux protein cytoplasmic" evidence="15">
    <location>
        <begin position="311"/>
        <end position="379"/>
    </location>
</feature>
<keyword evidence="9" id="KW-0406">Ion transport</keyword>
<protein>
    <recommendedName>
        <fullName evidence="19">Zinc transporter 2-like</fullName>
    </recommendedName>
</protein>
<evidence type="ECO:0000256" key="12">
    <source>
        <dbReference type="ARBA" id="ARBA00048349"/>
    </source>
</evidence>
<dbReference type="GO" id="GO:0005385">
    <property type="term" value="F:zinc ion transmembrane transporter activity"/>
    <property type="evidence" value="ECO:0007669"/>
    <property type="project" value="UniProtKB-ARBA"/>
</dbReference>
<name>A0A1Y1N594_PHOPY</name>
<comment type="catalytic activity">
    <reaction evidence="12">
        <text>Zn(2+)(in) + 2 H(+)(out) = Zn(2+)(out) + 2 H(+)(in)</text>
        <dbReference type="Rhea" id="RHEA:72627"/>
        <dbReference type="ChEBI" id="CHEBI:15378"/>
        <dbReference type="ChEBI" id="CHEBI:29105"/>
    </reaction>
</comment>
<reference evidence="16" key="1">
    <citation type="journal article" date="2016" name="Sci. Rep.">
        <title>Molecular characterization of firefly nuptial gifts: a multi-omics approach sheds light on postcopulatory sexual selection.</title>
        <authorList>
            <person name="Al-Wathiqui N."/>
            <person name="Fallon T.R."/>
            <person name="South A."/>
            <person name="Weng J.K."/>
            <person name="Lewis S.M."/>
        </authorList>
    </citation>
    <scope>NUCLEOTIDE SEQUENCE</scope>
</reference>
<dbReference type="InterPro" id="IPR050681">
    <property type="entry name" value="CDF/SLC30A"/>
</dbReference>
<feature type="transmembrane region" description="Helical" evidence="13">
    <location>
        <begin position="201"/>
        <end position="222"/>
    </location>
</feature>
<evidence type="ECO:0000313" key="17">
    <source>
        <dbReference type="EMBL" id="KAB0803284.1"/>
    </source>
</evidence>
<evidence type="ECO:0000256" key="10">
    <source>
        <dbReference type="ARBA" id="ARBA00023136"/>
    </source>
</evidence>
<feature type="transmembrane region" description="Helical" evidence="13">
    <location>
        <begin position="243"/>
        <end position="265"/>
    </location>
</feature>
<dbReference type="GO" id="GO:0030658">
    <property type="term" value="C:transport vesicle membrane"/>
    <property type="evidence" value="ECO:0007669"/>
    <property type="project" value="UniProtKB-SubCell"/>
</dbReference>
<gene>
    <name evidence="17" type="ORF">PPYR_00254</name>
</gene>
<keyword evidence="11" id="KW-0968">Cytoplasmic vesicle</keyword>
<dbReference type="PANTHER" id="PTHR11562:SF17">
    <property type="entry name" value="RE54080P-RELATED"/>
    <property type="match status" value="1"/>
</dbReference>
<sequence>MDIYCDHSHESDYDDDKLLLDDENTNHDSCNKCRAKFTSTSGFVKPVLNDRASVTVVDDMNVDLPQLMNGHSTELHDFHCHKRVKVYDDQKAWKKLISVSLLCFFFMLTELIGGYLAGSLAVMTDAAHLFSDLIGFFVSLISIWIGKKAPTRVMTFGYHRAEVLGAFLSVLAVWLLAGIFCVVAVGRLLHKEYEIDVDTMLIVASIGVVVNILMGAVLHGMCHTHSHTGAVHAHHGENINVRAAAAHIIGDLLQSIGVLIAAVIIKVFPNAQVADPICTLLFSVIVVYATLRVAHDAIKILLEASPKHAGDLKMQFTKISSVKHVHEVHVWSLAPGKEAVTVHLAVDQDCDRDFVLKQATCIIRNELNAVSCTIQIEKYNQELIQLCSDCQNL</sequence>
<evidence type="ECO:0000259" key="15">
    <source>
        <dbReference type="Pfam" id="PF16916"/>
    </source>
</evidence>
<evidence type="ECO:0000256" key="2">
    <source>
        <dbReference type="ARBA" id="ARBA00008873"/>
    </source>
</evidence>
<organism evidence="16">
    <name type="scientific">Photinus pyralis</name>
    <name type="common">Common eastern firefly</name>
    <name type="synonym">Lampyris pyralis</name>
    <dbReference type="NCBI Taxonomy" id="7054"/>
    <lineage>
        <taxon>Eukaryota</taxon>
        <taxon>Metazoa</taxon>
        <taxon>Ecdysozoa</taxon>
        <taxon>Arthropoda</taxon>
        <taxon>Hexapoda</taxon>
        <taxon>Insecta</taxon>
        <taxon>Pterygota</taxon>
        <taxon>Neoptera</taxon>
        <taxon>Endopterygota</taxon>
        <taxon>Coleoptera</taxon>
        <taxon>Polyphaga</taxon>
        <taxon>Elateriformia</taxon>
        <taxon>Elateroidea</taxon>
        <taxon>Lampyridae</taxon>
        <taxon>Lampyrinae</taxon>
        <taxon>Photinus</taxon>
    </lineage>
</organism>